<dbReference type="WBParaSite" id="nRc.2.0.1.t31816-RA">
    <property type="protein sequence ID" value="nRc.2.0.1.t31816-RA"/>
    <property type="gene ID" value="nRc.2.0.1.g31816"/>
</dbReference>
<accession>A0A915JZ92</accession>
<keyword evidence="1" id="KW-1185">Reference proteome</keyword>
<evidence type="ECO:0000313" key="2">
    <source>
        <dbReference type="WBParaSite" id="nRc.2.0.1.t31816-RA"/>
    </source>
</evidence>
<sequence length="99" mass="11470">MGGWESAWFYCMDFVTGHMFKDIIIYGKLKLKTQLGQNTDHSDEYNGDALGYDLRKPAVDFCTKFQMCDKAENGHSTNDVTALTVYFSKKRMFLRQDSF</sequence>
<evidence type="ECO:0000313" key="1">
    <source>
        <dbReference type="Proteomes" id="UP000887565"/>
    </source>
</evidence>
<organism evidence="1 2">
    <name type="scientific">Romanomermis culicivorax</name>
    <name type="common">Nematode worm</name>
    <dbReference type="NCBI Taxonomy" id="13658"/>
    <lineage>
        <taxon>Eukaryota</taxon>
        <taxon>Metazoa</taxon>
        <taxon>Ecdysozoa</taxon>
        <taxon>Nematoda</taxon>
        <taxon>Enoplea</taxon>
        <taxon>Dorylaimia</taxon>
        <taxon>Mermithida</taxon>
        <taxon>Mermithoidea</taxon>
        <taxon>Mermithidae</taxon>
        <taxon>Romanomermis</taxon>
    </lineage>
</organism>
<name>A0A915JZ92_ROMCU</name>
<reference evidence="2" key="1">
    <citation type="submission" date="2022-11" db="UniProtKB">
        <authorList>
            <consortium name="WormBaseParasite"/>
        </authorList>
    </citation>
    <scope>IDENTIFICATION</scope>
</reference>
<proteinExistence type="predicted"/>
<dbReference type="AlphaFoldDB" id="A0A915JZ92"/>
<protein>
    <submittedName>
        <fullName evidence="2">Uncharacterized protein</fullName>
    </submittedName>
</protein>
<dbReference type="Proteomes" id="UP000887565">
    <property type="component" value="Unplaced"/>
</dbReference>